<protein>
    <submittedName>
        <fullName evidence="1">Uncharacterized protein</fullName>
    </submittedName>
</protein>
<organism evidence="1 2">
    <name type="scientific">Linnemannia exigua</name>
    <dbReference type="NCBI Taxonomy" id="604196"/>
    <lineage>
        <taxon>Eukaryota</taxon>
        <taxon>Fungi</taxon>
        <taxon>Fungi incertae sedis</taxon>
        <taxon>Mucoromycota</taxon>
        <taxon>Mortierellomycotina</taxon>
        <taxon>Mortierellomycetes</taxon>
        <taxon>Mortierellales</taxon>
        <taxon>Mortierellaceae</taxon>
        <taxon>Linnemannia</taxon>
    </lineage>
</organism>
<reference evidence="1" key="1">
    <citation type="journal article" date="2020" name="Fungal Divers.">
        <title>Resolving the Mortierellaceae phylogeny through synthesis of multi-gene phylogenetics and phylogenomics.</title>
        <authorList>
            <person name="Vandepol N."/>
            <person name="Liber J."/>
            <person name="Desiro A."/>
            <person name="Na H."/>
            <person name="Kennedy M."/>
            <person name="Barry K."/>
            <person name="Grigoriev I.V."/>
            <person name="Miller A.N."/>
            <person name="O'Donnell K."/>
            <person name="Stajich J.E."/>
            <person name="Bonito G."/>
        </authorList>
    </citation>
    <scope>NUCLEOTIDE SEQUENCE</scope>
    <source>
        <strain evidence="1">NRRL 28262</strain>
    </source>
</reference>
<sequence length="97" mass="10520">QQYYVLIKSNSNPTSLDTIVWLYVSIVSNKTFRPIPDATLPDVDNGAGGEKHPFSCAVEPSTGVFTAVAFNANTPLGIQYNPNLGSTGKWIPYLNSE</sequence>
<dbReference type="Proteomes" id="UP001194580">
    <property type="component" value="Unassembled WGS sequence"/>
</dbReference>
<dbReference type="AlphaFoldDB" id="A0AAD4H0S3"/>
<feature type="non-terminal residue" evidence="1">
    <location>
        <position position="1"/>
    </location>
</feature>
<name>A0AAD4H0S3_9FUNG</name>
<accession>A0AAD4H0S3</accession>
<comment type="caution">
    <text evidence="1">The sequence shown here is derived from an EMBL/GenBank/DDBJ whole genome shotgun (WGS) entry which is preliminary data.</text>
</comment>
<dbReference type="EMBL" id="JAAAIL010003042">
    <property type="protein sequence ID" value="KAG0252782.1"/>
    <property type="molecule type" value="Genomic_DNA"/>
</dbReference>
<keyword evidence="2" id="KW-1185">Reference proteome</keyword>
<evidence type="ECO:0000313" key="1">
    <source>
        <dbReference type="EMBL" id="KAG0252782.1"/>
    </source>
</evidence>
<feature type="non-terminal residue" evidence="1">
    <location>
        <position position="97"/>
    </location>
</feature>
<proteinExistence type="predicted"/>
<evidence type="ECO:0000313" key="2">
    <source>
        <dbReference type="Proteomes" id="UP001194580"/>
    </source>
</evidence>
<gene>
    <name evidence="1" type="ORF">BGZ95_006531</name>
</gene>